<dbReference type="OrthoDB" id="4158700at2759"/>
<proteinExistence type="predicted"/>
<dbReference type="EMBL" id="LFJN01000005">
    <property type="protein sequence ID" value="KPI43240.1"/>
    <property type="molecule type" value="Genomic_DNA"/>
</dbReference>
<reference evidence="2 3" key="1">
    <citation type="submission" date="2015-06" db="EMBL/GenBank/DDBJ databases">
        <title>Draft genome of the ant-associated black yeast Phialophora attae CBS 131958.</title>
        <authorList>
            <person name="Moreno L.F."/>
            <person name="Stielow B.J."/>
            <person name="de Hoog S."/>
            <person name="Vicente V.A."/>
            <person name="Weiss V.A."/>
            <person name="de Vries M."/>
            <person name="Cruz L.M."/>
            <person name="Souza E.M."/>
        </authorList>
    </citation>
    <scope>NUCLEOTIDE SEQUENCE [LARGE SCALE GENOMIC DNA]</scope>
    <source>
        <strain evidence="2 3">CBS 131958</strain>
    </source>
</reference>
<name>A0A0N1P265_9EURO</name>
<evidence type="ECO:0000256" key="1">
    <source>
        <dbReference type="SAM" id="MobiDB-lite"/>
    </source>
</evidence>
<gene>
    <name evidence="2" type="ORF">AB675_7177</name>
</gene>
<organism evidence="2 3">
    <name type="scientific">Cyphellophora attinorum</name>
    <dbReference type="NCBI Taxonomy" id="1664694"/>
    <lineage>
        <taxon>Eukaryota</taxon>
        <taxon>Fungi</taxon>
        <taxon>Dikarya</taxon>
        <taxon>Ascomycota</taxon>
        <taxon>Pezizomycotina</taxon>
        <taxon>Eurotiomycetes</taxon>
        <taxon>Chaetothyriomycetidae</taxon>
        <taxon>Chaetothyriales</taxon>
        <taxon>Cyphellophoraceae</taxon>
        <taxon>Cyphellophora</taxon>
    </lineage>
</organism>
<dbReference type="Proteomes" id="UP000038010">
    <property type="component" value="Unassembled WGS sequence"/>
</dbReference>
<evidence type="ECO:0000313" key="3">
    <source>
        <dbReference type="Proteomes" id="UP000038010"/>
    </source>
</evidence>
<accession>A0A0N1P265</accession>
<feature type="region of interest" description="Disordered" evidence="1">
    <location>
        <begin position="445"/>
        <end position="466"/>
    </location>
</feature>
<comment type="caution">
    <text evidence="2">The sequence shown here is derived from an EMBL/GenBank/DDBJ whole genome shotgun (WGS) entry which is preliminary data.</text>
</comment>
<dbReference type="VEuPathDB" id="FungiDB:AB675_7177"/>
<dbReference type="AlphaFoldDB" id="A0A0N1P265"/>
<sequence>MTSFFDWSGHGLDQARFEGLAKLLRLRYHGQVEHPSRYDELQRDAIFDDDDANSDAATNRTSTLVNFNPGRLRRTFLDRLAEVIANEKGGRHVAATMMVQAQDSVNVFVAKNNKFRQADISFLDQLAALLRLVAGSRAFEAEIDQHTSLLWNRLLEHYEMRVQGYVVELRQLLKLLFPGESPSDQYQASDTQILIHLRVLRVAIYTHYPSTLARNQALVEGAYSIYRSFVEEDFAALPSTSWQRLRSCLGFLGRLQASFKTFIKAAERLPGFENVKVLVVQPPAQGNSKSGGGKVVVAKWTVPRLFEHIGYEFTDKNVSSLLTGPGKKSQWTRNKLLQEFNKLGSWTGEVHAELQLLPSYLQAQETNNLAAQYIGCSKHSCFLCWHFLEQVGAIRTRGCHGKLYNLWGLPDFHAITASQTHGLLAAVRHVESLVEKQILATDAQGRQQAKESTLGPSSIGTALPGSGSTPLTRLIIQEHLVNQRANSSRAQDTGKATEVEHAPAMPAADGLNDVEAPRSRLGVVRIVAERGSAALDYLKSDCHNDILPTDPGAREDFGFERCRNKAEESNLLGLYIGVLISFEISAEKLHDWRQEGSLLGNIVQLFSTQPEGHRGAYFPWLLRNSHILDGHGKVARDLDDPVKHLDQLYNEARAFLDAADQTKEIWALTPFAKQHCCFFLTLILGHMRPRPDDVQTDLWYDFGFVVCSDEHDEQALWNYYVWLLLGNKFTIDSDRSLGSEDPWEAGSLMELFDHHSTSLGGESYGASLDRRYPALRAFLTAPGGSARPSTWRLKQFLAIDNANVLTVAPEIASAATEYGFHPKLSTRTMLELRHFYIRLFQRGLLPESLDEARRKGILQSMADERYGGEISEAIKRVLRGISVG</sequence>
<evidence type="ECO:0000313" key="2">
    <source>
        <dbReference type="EMBL" id="KPI43240.1"/>
    </source>
</evidence>
<dbReference type="InterPro" id="IPR027796">
    <property type="entry name" value="OTT_1508_deam-like"/>
</dbReference>
<dbReference type="STRING" id="1664694.A0A0N1P265"/>
<dbReference type="GeneID" id="28739405"/>
<dbReference type="RefSeq" id="XP_018003203.1">
    <property type="nucleotide sequence ID" value="XM_018147525.1"/>
</dbReference>
<dbReference type="PANTHER" id="PTHR42037">
    <property type="match status" value="1"/>
</dbReference>
<protein>
    <submittedName>
        <fullName evidence="2">Uncharacterized protein</fullName>
    </submittedName>
</protein>
<dbReference type="PANTHER" id="PTHR42037:SF1">
    <property type="match status" value="1"/>
</dbReference>
<keyword evidence="3" id="KW-1185">Reference proteome</keyword>
<dbReference type="Pfam" id="PF14441">
    <property type="entry name" value="OTT_1508_deam"/>
    <property type="match status" value="1"/>
</dbReference>